<protein>
    <submittedName>
        <fullName evidence="1">Anaerobic ribonucleoside-triphosphate reductase</fullName>
    </submittedName>
</protein>
<dbReference type="PANTHER" id="PTHR21075:SF0">
    <property type="entry name" value="ANAEROBIC RIBONUCLEOSIDE-TRIPHOSPHATE REDUCTASE"/>
    <property type="match status" value="1"/>
</dbReference>
<evidence type="ECO:0000313" key="1">
    <source>
        <dbReference type="EMBL" id="RIP12136.1"/>
    </source>
</evidence>
<feature type="non-terminal residue" evidence="1">
    <location>
        <position position="1"/>
    </location>
</feature>
<dbReference type="InterPro" id="IPR012833">
    <property type="entry name" value="NrdD"/>
</dbReference>
<evidence type="ECO:0000313" key="2">
    <source>
        <dbReference type="Proteomes" id="UP000265541"/>
    </source>
</evidence>
<dbReference type="GO" id="GO:0006260">
    <property type="term" value="P:DNA replication"/>
    <property type="evidence" value="ECO:0007669"/>
    <property type="project" value="InterPro"/>
</dbReference>
<dbReference type="GO" id="GO:0009265">
    <property type="term" value="P:2'-deoxyribonucleotide biosynthetic process"/>
    <property type="evidence" value="ECO:0007669"/>
    <property type="project" value="TreeGrafter"/>
</dbReference>
<dbReference type="EMBL" id="QYJN01000664">
    <property type="protein sequence ID" value="RIP12136.1"/>
    <property type="molecule type" value="Genomic_DNA"/>
</dbReference>
<dbReference type="Proteomes" id="UP000265541">
    <property type="component" value="Unassembled WGS sequence"/>
</dbReference>
<sequence>LKETDDIMTLFKGQRATLSIGYIGLYEAATVFYGPHWESLSKAKAFTLDILKSMKAYQLKWTEQYDIWFSIYSTPSESLTDRFCRLDREQFGEIANITDKGYYQNSLHYDVRKDVTPFEKIDFEKDYPEYASGGYIHYCEYPKLNHNLKALEAVWDYAYDKV</sequence>
<gene>
    <name evidence="1" type="ORF">BUZ14_17605</name>
</gene>
<feature type="non-terminal residue" evidence="1">
    <location>
        <position position="162"/>
    </location>
</feature>
<organism evidence="1 2">
    <name type="scientific">Staphylococcus gallinarum</name>
    <dbReference type="NCBI Taxonomy" id="1293"/>
    <lineage>
        <taxon>Bacteria</taxon>
        <taxon>Bacillati</taxon>
        <taxon>Bacillota</taxon>
        <taxon>Bacilli</taxon>
        <taxon>Bacillales</taxon>
        <taxon>Staphylococcaceae</taxon>
        <taxon>Staphylococcus</taxon>
    </lineage>
</organism>
<dbReference type="Gene3D" id="3.20.70.20">
    <property type="match status" value="1"/>
</dbReference>
<dbReference type="RefSeq" id="WP_275540715.1">
    <property type="nucleotide sequence ID" value="NZ_QYJN01000664.1"/>
</dbReference>
<dbReference type="GO" id="GO:0004748">
    <property type="term" value="F:ribonucleoside-diphosphate reductase activity, thioredoxin disulfide as acceptor"/>
    <property type="evidence" value="ECO:0007669"/>
    <property type="project" value="TreeGrafter"/>
</dbReference>
<dbReference type="GO" id="GO:0008998">
    <property type="term" value="F:ribonucleoside-triphosphate reductase (thioredoxin) activity"/>
    <property type="evidence" value="ECO:0007669"/>
    <property type="project" value="InterPro"/>
</dbReference>
<dbReference type="Pfam" id="PF13597">
    <property type="entry name" value="NRDD"/>
    <property type="match status" value="1"/>
</dbReference>
<comment type="caution">
    <text evidence="1">The sequence shown here is derived from an EMBL/GenBank/DDBJ whole genome shotgun (WGS) entry which is preliminary data.</text>
</comment>
<proteinExistence type="predicted"/>
<accession>A0A3A0V3A5</accession>
<dbReference type="SUPFAM" id="SSF51998">
    <property type="entry name" value="PFL-like glycyl radical enzymes"/>
    <property type="match status" value="1"/>
</dbReference>
<reference evidence="1 2" key="1">
    <citation type="journal article" date="2016" name="Front. Microbiol.">
        <title>Comprehensive Phylogenetic Analysis of Bovine Non-aureus Staphylococci Species Based on Whole-Genome Sequencing.</title>
        <authorList>
            <person name="Naushad S."/>
            <person name="Barkema H.W."/>
            <person name="Luby C."/>
            <person name="Condas L.A."/>
            <person name="Nobrega D.B."/>
            <person name="Carson D.A."/>
            <person name="De Buck J."/>
        </authorList>
    </citation>
    <scope>NUCLEOTIDE SEQUENCE [LARGE SCALE GENOMIC DNA]</scope>
    <source>
        <strain evidence="1 2">SNUC 4781</strain>
    </source>
</reference>
<dbReference type="PANTHER" id="PTHR21075">
    <property type="entry name" value="ANAEROBIC RIBONUCLEOSIDE-TRIPHOSPHATE REDUCTASE"/>
    <property type="match status" value="1"/>
</dbReference>
<dbReference type="GO" id="GO:0031250">
    <property type="term" value="C:anaerobic ribonucleoside-triphosphate reductase complex"/>
    <property type="evidence" value="ECO:0007669"/>
    <property type="project" value="TreeGrafter"/>
</dbReference>
<dbReference type="AlphaFoldDB" id="A0A3A0V3A5"/>
<name>A0A3A0V3A5_STAGA</name>